<sequence length="169" mass="17063">MWGGGGAFTQSGGTHTITNDLNIGEAAGSSGTYTLSSGTLRASNSYLGGIPSLCFRGSGTLNISEDGDAMLSVVLKLWDAGVVNLSGGMLKAATIDNTNGGSFNVTGGTLAVDTFLGDLSVSDAMLAPGDSPGVTSITGDYSQDIDSILQIEIGGLLAGSERSWTFRGR</sequence>
<keyword evidence="2" id="KW-1185">Reference proteome</keyword>
<reference evidence="2" key="1">
    <citation type="journal article" date="2017" name="Environ. Microbiol. Rep.">
        <title>Genetic Diversity of Marine Anaerobic Ammonium-Oxidizing Bacteria as Revealed by Genomic and Proteomic Analyses of 'Candidatus Scalindua japonica'.</title>
        <authorList>
            <person name="Oshiki M."/>
            <person name="Mizuto K."/>
            <person name="Kimura Z."/>
            <person name="Kindaichi T."/>
            <person name="Satoh H."/>
            <person name="Okabe S."/>
        </authorList>
    </citation>
    <scope>NUCLEOTIDE SEQUENCE [LARGE SCALE GENOMIC DNA]</scope>
    <source>
        <strain evidence="2">husup-a2</strain>
    </source>
</reference>
<proteinExistence type="predicted"/>
<protein>
    <submittedName>
        <fullName evidence="1">Signal transduction histidine kinase</fullName>
    </submittedName>
</protein>
<evidence type="ECO:0000313" key="2">
    <source>
        <dbReference type="Proteomes" id="UP000218542"/>
    </source>
</evidence>
<dbReference type="AlphaFoldDB" id="A0A286TV15"/>
<evidence type="ECO:0000313" key="1">
    <source>
        <dbReference type="EMBL" id="GAX59716.1"/>
    </source>
</evidence>
<gene>
    <name evidence="1" type="ORF">SCALIN_C04_0204</name>
</gene>
<dbReference type="Proteomes" id="UP000218542">
    <property type="component" value="Unassembled WGS sequence"/>
</dbReference>
<organism evidence="1 2">
    <name type="scientific">Candidatus Scalindua japonica</name>
    <dbReference type="NCBI Taxonomy" id="1284222"/>
    <lineage>
        <taxon>Bacteria</taxon>
        <taxon>Pseudomonadati</taxon>
        <taxon>Planctomycetota</taxon>
        <taxon>Candidatus Brocadiia</taxon>
        <taxon>Candidatus Brocadiales</taxon>
        <taxon>Candidatus Scalinduaceae</taxon>
        <taxon>Candidatus Scalindua</taxon>
    </lineage>
</organism>
<comment type="caution">
    <text evidence="1">The sequence shown here is derived from an EMBL/GenBank/DDBJ whole genome shotgun (WGS) entry which is preliminary data.</text>
</comment>
<dbReference type="GO" id="GO:0016301">
    <property type="term" value="F:kinase activity"/>
    <property type="evidence" value="ECO:0007669"/>
    <property type="project" value="UniProtKB-KW"/>
</dbReference>
<accession>A0A286TV15</accession>
<keyword evidence="1" id="KW-0808">Transferase</keyword>
<name>A0A286TV15_9BACT</name>
<dbReference type="EMBL" id="BAOS01000004">
    <property type="protein sequence ID" value="GAX59716.1"/>
    <property type="molecule type" value="Genomic_DNA"/>
</dbReference>
<keyword evidence="1" id="KW-0418">Kinase</keyword>